<keyword evidence="1" id="KW-0812">Transmembrane</keyword>
<dbReference type="AlphaFoldDB" id="A0AAE4AUB8"/>
<dbReference type="RefSeq" id="WP_306886860.1">
    <property type="nucleotide sequence ID" value="NZ_JAUSUL010000004.1"/>
</dbReference>
<comment type="caution">
    <text evidence="2">The sequence shown here is derived from an EMBL/GenBank/DDBJ whole genome shotgun (WGS) entry which is preliminary data.</text>
</comment>
<organism evidence="2 3">
    <name type="scientific">Amorphus orientalis</name>
    <dbReference type="NCBI Taxonomy" id="649198"/>
    <lineage>
        <taxon>Bacteria</taxon>
        <taxon>Pseudomonadati</taxon>
        <taxon>Pseudomonadota</taxon>
        <taxon>Alphaproteobacteria</taxon>
        <taxon>Hyphomicrobiales</taxon>
        <taxon>Amorphaceae</taxon>
        <taxon>Amorphus</taxon>
    </lineage>
</organism>
<dbReference type="EMBL" id="JAUSUL010000004">
    <property type="protein sequence ID" value="MDQ0316962.1"/>
    <property type="molecule type" value="Genomic_DNA"/>
</dbReference>
<feature type="transmembrane region" description="Helical" evidence="1">
    <location>
        <begin position="68"/>
        <end position="89"/>
    </location>
</feature>
<accession>A0AAE4AUB8</accession>
<feature type="transmembrane region" description="Helical" evidence="1">
    <location>
        <begin position="44"/>
        <end position="62"/>
    </location>
</feature>
<keyword evidence="3" id="KW-1185">Reference proteome</keyword>
<protein>
    <submittedName>
        <fullName evidence="2">Uncharacterized protein</fullName>
    </submittedName>
</protein>
<reference evidence="2" key="1">
    <citation type="submission" date="2023-07" db="EMBL/GenBank/DDBJ databases">
        <title>Genomic Encyclopedia of Type Strains, Phase IV (KMG-IV): sequencing the most valuable type-strain genomes for metagenomic binning, comparative biology and taxonomic classification.</title>
        <authorList>
            <person name="Goeker M."/>
        </authorList>
    </citation>
    <scope>NUCLEOTIDE SEQUENCE</scope>
    <source>
        <strain evidence="2">DSM 21202</strain>
    </source>
</reference>
<feature type="transmembrane region" description="Helical" evidence="1">
    <location>
        <begin position="12"/>
        <end position="32"/>
    </location>
</feature>
<proteinExistence type="predicted"/>
<evidence type="ECO:0000256" key="1">
    <source>
        <dbReference type="SAM" id="Phobius"/>
    </source>
</evidence>
<evidence type="ECO:0000313" key="2">
    <source>
        <dbReference type="EMBL" id="MDQ0316962.1"/>
    </source>
</evidence>
<keyword evidence="1" id="KW-1133">Transmembrane helix</keyword>
<gene>
    <name evidence="2" type="ORF">J2S73_003439</name>
</gene>
<feature type="transmembrane region" description="Helical" evidence="1">
    <location>
        <begin position="101"/>
        <end position="121"/>
    </location>
</feature>
<sequence>MYTMFNEAHTGLAQLALLFTVAWAVVAATVPAGISEIRGWRKSIYIAAMAVTGVVGLSGLVIMVMGSWYAFGFVWLGLLAIVLHGLAGTRSRKAAVAGAKGRAVGMAAAQIVFLVVAYGLMTVRPF</sequence>
<name>A0AAE4AUB8_9HYPH</name>
<evidence type="ECO:0000313" key="3">
    <source>
        <dbReference type="Proteomes" id="UP001229244"/>
    </source>
</evidence>
<dbReference type="Proteomes" id="UP001229244">
    <property type="component" value="Unassembled WGS sequence"/>
</dbReference>
<keyword evidence="1" id="KW-0472">Membrane</keyword>